<dbReference type="RefSeq" id="WP_345267203.1">
    <property type="nucleotide sequence ID" value="NZ_BAABHB010000003.1"/>
</dbReference>
<sequence length="440" mass="51511">MWVNPIELIEHQRKPVPQAWWEQFAGLSQYLDEVWQTRTIFSDDDPEEAGSTRQRFLDFGLDQGHPTMQANQYVGFIQYHGLTLQILPKLFGTGQADAAFRHLLWWLHYSRRIRFPFADLLTGSETVADFPEALIRYFARITHNLVSTQPYHQYEEITETMPYLRGRLNTPAYTQRSLSTGHWHQLVCDHEPFLFNNRLNQIIKYVCRRLSHLCRPDTRRDLERVIFVLDEVDDIPCAAQDCDSIRLNRFFQEYAHCLDMCRFFLANSYLNRQDAHQRHFCFLVPMDVVYEDFITEVTRLHFGKPYRVQPQASDWLTDQRVFQIRNDLLLTNRTTGKQLIVDTKYKRRDLQPADAKQGISQTDLYQMVSYALRRATDQVLLLYPCAYGNAPAAPVQFTVTSGLLNTTSLHLRAADIAITGPSREQMVQQVIQQLSHVFNL</sequence>
<proteinExistence type="predicted"/>
<dbReference type="Proteomes" id="UP001500936">
    <property type="component" value="Unassembled WGS sequence"/>
</dbReference>
<dbReference type="Pfam" id="PF10117">
    <property type="entry name" value="McrBC"/>
    <property type="match status" value="1"/>
</dbReference>
<comment type="caution">
    <text evidence="1">The sequence shown here is derived from an EMBL/GenBank/DDBJ whole genome shotgun (WGS) entry which is preliminary data.</text>
</comment>
<dbReference type="InterPro" id="IPR019292">
    <property type="entry name" value="McrC"/>
</dbReference>
<gene>
    <name evidence="1" type="ORF">GCM10023187_23330</name>
</gene>
<organism evidence="1 2">
    <name type="scientific">Nibrella viscosa</name>
    <dbReference type="NCBI Taxonomy" id="1084524"/>
    <lineage>
        <taxon>Bacteria</taxon>
        <taxon>Pseudomonadati</taxon>
        <taxon>Bacteroidota</taxon>
        <taxon>Cytophagia</taxon>
        <taxon>Cytophagales</taxon>
        <taxon>Spirosomataceae</taxon>
        <taxon>Nibrella</taxon>
    </lineage>
</organism>
<dbReference type="EMBL" id="BAABHB010000003">
    <property type="protein sequence ID" value="GAA4405171.1"/>
    <property type="molecule type" value="Genomic_DNA"/>
</dbReference>
<evidence type="ECO:0000313" key="1">
    <source>
        <dbReference type="EMBL" id="GAA4405171.1"/>
    </source>
</evidence>
<accession>A0ABP8KEW1</accession>
<evidence type="ECO:0000313" key="2">
    <source>
        <dbReference type="Proteomes" id="UP001500936"/>
    </source>
</evidence>
<keyword evidence="2" id="KW-1185">Reference proteome</keyword>
<dbReference type="PANTHER" id="PTHR38733:SF1">
    <property type="entry name" value="TYPE IV METHYL-DIRECTED RESTRICTION ENZYME ECOKMCRBC"/>
    <property type="match status" value="1"/>
</dbReference>
<protein>
    <submittedName>
        <fullName evidence="1">McrC family protein</fullName>
    </submittedName>
</protein>
<dbReference type="PANTHER" id="PTHR38733">
    <property type="entry name" value="PROTEIN MCRC"/>
    <property type="match status" value="1"/>
</dbReference>
<reference evidence="2" key="1">
    <citation type="journal article" date="2019" name="Int. J. Syst. Evol. Microbiol.">
        <title>The Global Catalogue of Microorganisms (GCM) 10K type strain sequencing project: providing services to taxonomists for standard genome sequencing and annotation.</title>
        <authorList>
            <consortium name="The Broad Institute Genomics Platform"/>
            <consortium name="The Broad Institute Genome Sequencing Center for Infectious Disease"/>
            <person name="Wu L."/>
            <person name="Ma J."/>
        </authorList>
    </citation>
    <scope>NUCLEOTIDE SEQUENCE [LARGE SCALE GENOMIC DNA]</scope>
    <source>
        <strain evidence="2">JCM 17925</strain>
    </source>
</reference>
<name>A0ABP8KEW1_9BACT</name>